<evidence type="ECO:0000313" key="3">
    <source>
        <dbReference type="Proteomes" id="UP001292094"/>
    </source>
</evidence>
<protein>
    <submittedName>
        <fullName evidence="2">Uncharacterized protein</fullName>
    </submittedName>
</protein>
<feature type="region of interest" description="Disordered" evidence="1">
    <location>
        <begin position="60"/>
        <end position="88"/>
    </location>
</feature>
<comment type="caution">
    <text evidence="2">The sequence shown here is derived from an EMBL/GenBank/DDBJ whole genome shotgun (WGS) entry which is preliminary data.</text>
</comment>
<dbReference type="EMBL" id="JAWZYT010005331">
    <property type="protein sequence ID" value="KAK4290916.1"/>
    <property type="molecule type" value="Genomic_DNA"/>
</dbReference>
<accession>A0AAE1TMW6</accession>
<proteinExistence type="predicted"/>
<evidence type="ECO:0000256" key="1">
    <source>
        <dbReference type="SAM" id="MobiDB-lite"/>
    </source>
</evidence>
<reference evidence="2" key="1">
    <citation type="submission" date="2023-11" db="EMBL/GenBank/DDBJ databases">
        <title>Genome assemblies of two species of porcelain crab, Petrolisthes cinctipes and Petrolisthes manimaculis (Anomura: Porcellanidae).</title>
        <authorList>
            <person name="Angst P."/>
        </authorList>
    </citation>
    <scope>NUCLEOTIDE SEQUENCE</scope>
    <source>
        <strain evidence="2">PB745_02</strain>
        <tissue evidence="2">Gill</tissue>
    </source>
</reference>
<sequence length="88" mass="10537">MPGWTKTLRGQFSCMGEELVGGSEKETEKGRAKERLEEWGRKFWTQSGIRVIKTRAEERKESDVLKKKQEKQQRMEEEYEERKKDITK</sequence>
<dbReference type="AlphaFoldDB" id="A0AAE1TMW6"/>
<keyword evidence="3" id="KW-1185">Reference proteome</keyword>
<name>A0AAE1TMW6_9EUCA</name>
<evidence type="ECO:0000313" key="2">
    <source>
        <dbReference type="EMBL" id="KAK4290916.1"/>
    </source>
</evidence>
<gene>
    <name evidence="2" type="ORF">Pmani_036223</name>
</gene>
<organism evidence="2 3">
    <name type="scientific">Petrolisthes manimaculis</name>
    <dbReference type="NCBI Taxonomy" id="1843537"/>
    <lineage>
        <taxon>Eukaryota</taxon>
        <taxon>Metazoa</taxon>
        <taxon>Ecdysozoa</taxon>
        <taxon>Arthropoda</taxon>
        <taxon>Crustacea</taxon>
        <taxon>Multicrustacea</taxon>
        <taxon>Malacostraca</taxon>
        <taxon>Eumalacostraca</taxon>
        <taxon>Eucarida</taxon>
        <taxon>Decapoda</taxon>
        <taxon>Pleocyemata</taxon>
        <taxon>Anomura</taxon>
        <taxon>Galatheoidea</taxon>
        <taxon>Porcellanidae</taxon>
        <taxon>Petrolisthes</taxon>
    </lineage>
</organism>
<dbReference type="Proteomes" id="UP001292094">
    <property type="component" value="Unassembled WGS sequence"/>
</dbReference>